<accession>G3AWR7</accession>
<dbReference type="InterPro" id="IPR029063">
    <property type="entry name" value="SAM-dependent_MTases_sf"/>
</dbReference>
<dbReference type="PANTHER" id="PTHR14614">
    <property type="entry name" value="HEPATOCELLULAR CARCINOMA-ASSOCIATED ANTIGEN"/>
    <property type="match status" value="1"/>
</dbReference>
<keyword evidence="1" id="KW-0489">Methyltransferase</keyword>
<dbReference type="EMBL" id="GL996510">
    <property type="protein sequence ID" value="EGV66597.1"/>
    <property type="molecule type" value="Genomic_DNA"/>
</dbReference>
<evidence type="ECO:0000313" key="5">
    <source>
        <dbReference type="EMBL" id="EGV66597.1"/>
    </source>
</evidence>
<dbReference type="GO" id="GO:0032991">
    <property type="term" value="C:protein-containing complex"/>
    <property type="evidence" value="ECO:0007669"/>
    <property type="project" value="TreeGrafter"/>
</dbReference>
<gene>
    <name evidence="5" type="ORF">CANTEDRAFT_96616</name>
</gene>
<protein>
    <recommendedName>
        <fullName evidence="4">Ribosomal lysine N-methyltransferase 5</fullName>
    </recommendedName>
</protein>
<name>G3AWR7_CANTC</name>
<evidence type="ECO:0000256" key="4">
    <source>
        <dbReference type="ARBA" id="ARBA00039932"/>
    </source>
</evidence>
<sequence>MLIQSILSRLEPISPCQVSDHVFELYSERSVQNQDLGYVDRTQNHISFTLPLCDIDLTITQSLSQLSSSGSSTGFVCWSTSSKLVDWILGDKRCPFGPYFSSAQLDVLELGAGVGGICGSVLGPHSKRYVCSDQKLLLKLLRVNLEQNAPQTDIGVVELDWEYLPQGLENYYTATEPGNTPDLVLACDTIYNEYLIPFFLRALDSVMSHQTVCIVAVQMRDDITLEAFVSQTVEMEFDLYTVRQEDLSDQLSRGYVVYGITRSQS</sequence>
<evidence type="ECO:0000256" key="1">
    <source>
        <dbReference type="ARBA" id="ARBA00022603"/>
    </source>
</evidence>
<dbReference type="Proteomes" id="UP000000707">
    <property type="component" value="Unassembled WGS sequence"/>
</dbReference>
<organism evidence="6">
    <name type="scientific">Candida tenuis (strain ATCC 10573 / BCRC 21748 / CBS 615 / JCM 9827 / NBRC 10315 / NRRL Y-1498 / VKM Y-70)</name>
    <name type="common">Yeast</name>
    <name type="synonym">Yamadazyma tenuis</name>
    <dbReference type="NCBI Taxonomy" id="590646"/>
    <lineage>
        <taxon>Eukaryota</taxon>
        <taxon>Fungi</taxon>
        <taxon>Dikarya</taxon>
        <taxon>Ascomycota</taxon>
        <taxon>Saccharomycotina</taxon>
        <taxon>Pichiomycetes</taxon>
        <taxon>Debaryomycetaceae</taxon>
        <taxon>Yamadazyma</taxon>
    </lineage>
</organism>
<dbReference type="InterPro" id="IPR019410">
    <property type="entry name" value="Methyltransf_16"/>
</dbReference>
<dbReference type="OrthoDB" id="2529286at2759"/>
<comment type="similarity">
    <text evidence="3">Belongs to the class I-like SAM-binding methyltransferase superfamily. RKM5 family.</text>
</comment>
<reference evidence="5 6" key="1">
    <citation type="journal article" date="2011" name="Proc. Natl. Acad. Sci. U.S.A.">
        <title>Comparative genomics of xylose-fermenting fungi for enhanced biofuel production.</title>
        <authorList>
            <person name="Wohlbach D.J."/>
            <person name="Kuo A."/>
            <person name="Sato T.K."/>
            <person name="Potts K.M."/>
            <person name="Salamov A.A."/>
            <person name="LaButti K.M."/>
            <person name="Sun H."/>
            <person name="Clum A."/>
            <person name="Pangilinan J.L."/>
            <person name="Lindquist E.A."/>
            <person name="Lucas S."/>
            <person name="Lapidus A."/>
            <person name="Jin M."/>
            <person name="Gunawan C."/>
            <person name="Balan V."/>
            <person name="Dale B.E."/>
            <person name="Jeffries T.W."/>
            <person name="Zinkel R."/>
            <person name="Barry K.W."/>
            <person name="Grigoriev I.V."/>
            <person name="Gasch A.P."/>
        </authorList>
    </citation>
    <scope>NUCLEOTIDE SEQUENCE [LARGE SCALE GENOMIC DNA]</scope>
    <source>
        <strain evidence="6">ATCC 10573 / BCRC 21748 / CBS 615 / JCM 9827 / NBRC 10315 / NRRL Y-1498 / VKM Y-70</strain>
    </source>
</reference>
<dbReference type="PANTHER" id="PTHR14614:SF109">
    <property type="entry name" value="RIBOSOMAL LYSINE N-METHYLTRANSFERASE 5"/>
    <property type="match status" value="1"/>
</dbReference>
<dbReference type="eggNOG" id="KOG1018">
    <property type="taxonomic scope" value="Eukaryota"/>
</dbReference>
<evidence type="ECO:0000256" key="3">
    <source>
        <dbReference type="ARBA" id="ARBA00038458"/>
    </source>
</evidence>
<dbReference type="GO" id="GO:0032259">
    <property type="term" value="P:methylation"/>
    <property type="evidence" value="ECO:0007669"/>
    <property type="project" value="UniProtKB-KW"/>
</dbReference>
<proteinExistence type="inferred from homology"/>
<keyword evidence="6" id="KW-1185">Reference proteome</keyword>
<keyword evidence="2" id="KW-0949">S-adenosyl-L-methionine</keyword>
<dbReference type="GO" id="GO:0008757">
    <property type="term" value="F:S-adenosylmethionine-dependent methyltransferase activity"/>
    <property type="evidence" value="ECO:0007669"/>
    <property type="project" value="UniProtKB-ARBA"/>
</dbReference>
<dbReference type="Pfam" id="PF10294">
    <property type="entry name" value="Methyltransf_16"/>
    <property type="match status" value="1"/>
</dbReference>
<dbReference type="AlphaFoldDB" id="G3AWR7"/>
<dbReference type="STRING" id="590646.G3AWR7"/>
<dbReference type="GO" id="GO:0005829">
    <property type="term" value="C:cytosol"/>
    <property type="evidence" value="ECO:0007669"/>
    <property type="project" value="TreeGrafter"/>
</dbReference>
<evidence type="ECO:0000313" key="6">
    <source>
        <dbReference type="Proteomes" id="UP000000707"/>
    </source>
</evidence>
<dbReference type="HOGENOM" id="CLU_051532_0_1_1"/>
<keyword evidence="1" id="KW-0808">Transferase</keyword>
<evidence type="ECO:0000256" key="2">
    <source>
        <dbReference type="ARBA" id="ARBA00022691"/>
    </source>
</evidence>
<dbReference type="Gene3D" id="3.40.50.150">
    <property type="entry name" value="Vaccinia Virus protein VP39"/>
    <property type="match status" value="1"/>
</dbReference>
<dbReference type="SUPFAM" id="SSF53335">
    <property type="entry name" value="S-adenosyl-L-methionine-dependent methyltransferases"/>
    <property type="match status" value="1"/>
</dbReference>